<gene>
    <name evidence="2" type="ORF">ACFSBH_02170</name>
</gene>
<evidence type="ECO:0000313" key="3">
    <source>
        <dbReference type="Proteomes" id="UP001597221"/>
    </source>
</evidence>
<reference evidence="3" key="1">
    <citation type="journal article" date="2019" name="Int. J. Syst. Evol. Microbiol.">
        <title>The Global Catalogue of Microorganisms (GCM) 10K type strain sequencing project: providing services to taxonomists for standard genome sequencing and annotation.</title>
        <authorList>
            <consortium name="The Broad Institute Genomics Platform"/>
            <consortium name="The Broad Institute Genome Sequencing Center for Infectious Disease"/>
            <person name="Wu L."/>
            <person name="Ma J."/>
        </authorList>
    </citation>
    <scope>NUCLEOTIDE SEQUENCE [LARGE SCALE GENOMIC DNA]</scope>
    <source>
        <strain evidence="3">CGMCC 1.12376</strain>
    </source>
</reference>
<dbReference type="RefSeq" id="WP_379595831.1">
    <property type="nucleotide sequence ID" value="NZ_JBHUDE010000007.1"/>
</dbReference>
<dbReference type="Gene3D" id="3.40.190.10">
    <property type="entry name" value="Periplasmic binding protein-like II"/>
    <property type="match status" value="1"/>
</dbReference>
<proteinExistence type="predicted"/>
<sequence length="427" mass="47578">MKKWMTVIMVVLLICILSACSFGAAKNTYEESGVLTAWAWDPLFNVAALEMAGEYYKQEDEDFKLQIIENGQKDIVQRLNTGLSSGTMHGMPNIVLIEDYRAQSFLQAYPDAFYDLSDYFDIDDFADYKKAPTSFEGGQYGVPFDTGVTGLYLRTDYLEEAGYTPEDLTNITWDEFLEIGKDIKEKTGKYMISINPNDPDDLRHMIQTAGVWFTEEDGRTADISDNEAVKEAVRIYNALQEEGIAHINTDWSSRVSAFNSGAVVSVAVGNWMTPNIKAEESQAEKWTVVPIPRLPVEGAVNASNLGGSSFYVLNIPGKEKAAEFLASTFGSNKELYQDLVTEIGAIGTYLPALDGEAFQIRDDFFGGQKIIADFITWMEEIPSVNYGMHTYAVMDILIGEIQKYKSGKSLEEALEDAQKQAEGRLSN</sequence>
<feature type="chain" id="PRO_5045458213" evidence="1">
    <location>
        <begin position="25"/>
        <end position="427"/>
    </location>
</feature>
<keyword evidence="3" id="KW-1185">Reference proteome</keyword>
<organism evidence="2 3">
    <name type="scientific">Oceanobacillus luteolus</name>
    <dbReference type="NCBI Taxonomy" id="1274358"/>
    <lineage>
        <taxon>Bacteria</taxon>
        <taxon>Bacillati</taxon>
        <taxon>Bacillota</taxon>
        <taxon>Bacilli</taxon>
        <taxon>Bacillales</taxon>
        <taxon>Bacillaceae</taxon>
        <taxon>Oceanobacillus</taxon>
    </lineage>
</organism>
<feature type="signal peptide" evidence="1">
    <location>
        <begin position="1"/>
        <end position="24"/>
    </location>
</feature>
<dbReference type="PROSITE" id="PS51257">
    <property type="entry name" value="PROKAR_LIPOPROTEIN"/>
    <property type="match status" value="1"/>
</dbReference>
<dbReference type="PANTHER" id="PTHR43649">
    <property type="entry name" value="ARABINOSE-BINDING PROTEIN-RELATED"/>
    <property type="match status" value="1"/>
</dbReference>
<dbReference type="SUPFAM" id="SSF53850">
    <property type="entry name" value="Periplasmic binding protein-like II"/>
    <property type="match status" value="1"/>
</dbReference>
<dbReference type="Proteomes" id="UP001597221">
    <property type="component" value="Unassembled WGS sequence"/>
</dbReference>
<dbReference type="InterPro" id="IPR050490">
    <property type="entry name" value="Bact_solute-bd_prot1"/>
</dbReference>
<accession>A0ABW4HLK9</accession>
<name>A0ABW4HLK9_9BACI</name>
<dbReference type="InterPro" id="IPR006059">
    <property type="entry name" value="SBP"/>
</dbReference>
<protein>
    <submittedName>
        <fullName evidence="2">ABC transporter substrate-binding protein</fullName>
    </submittedName>
</protein>
<keyword evidence="1" id="KW-0732">Signal</keyword>
<evidence type="ECO:0000256" key="1">
    <source>
        <dbReference type="SAM" id="SignalP"/>
    </source>
</evidence>
<dbReference type="Pfam" id="PF13416">
    <property type="entry name" value="SBP_bac_8"/>
    <property type="match status" value="1"/>
</dbReference>
<comment type="caution">
    <text evidence="2">The sequence shown here is derived from an EMBL/GenBank/DDBJ whole genome shotgun (WGS) entry which is preliminary data.</text>
</comment>
<dbReference type="PANTHER" id="PTHR43649:SF32">
    <property type="entry name" value="SUGAR BINDING SECRETED PROTEIN"/>
    <property type="match status" value="1"/>
</dbReference>
<dbReference type="EMBL" id="JBHUDE010000007">
    <property type="protein sequence ID" value="MFD1606473.1"/>
    <property type="molecule type" value="Genomic_DNA"/>
</dbReference>
<evidence type="ECO:0000313" key="2">
    <source>
        <dbReference type="EMBL" id="MFD1606473.1"/>
    </source>
</evidence>